<evidence type="ECO:0000256" key="3">
    <source>
        <dbReference type="ARBA" id="ARBA00022801"/>
    </source>
</evidence>
<dbReference type="InterPro" id="IPR008928">
    <property type="entry name" value="6-hairpin_glycosidase_sf"/>
</dbReference>
<comment type="catalytic activity">
    <reaction evidence="1">
        <text>Hydrolysis of terminal non-reducing alpha-L-rhamnose residues in alpha-L-rhamnosides.</text>
        <dbReference type="EC" id="3.2.1.40"/>
    </reaction>
</comment>
<feature type="domain" description="Alpha-L-rhamnosidase six-hairpin glycosidase" evidence="6">
    <location>
        <begin position="307"/>
        <end position="640"/>
    </location>
</feature>
<keyword evidence="3 8" id="KW-0378">Hydrolase</keyword>
<dbReference type="Pfam" id="PF05592">
    <property type="entry name" value="Bac_rhamnosid"/>
    <property type="match status" value="1"/>
</dbReference>
<dbReference type="InterPro" id="IPR008902">
    <property type="entry name" value="Rhamnosid_concanavalin"/>
</dbReference>
<evidence type="ECO:0000259" key="6">
    <source>
        <dbReference type="Pfam" id="PF17389"/>
    </source>
</evidence>
<dbReference type="SUPFAM" id="SSF48208">
    <property type="entry name" value="Six-hairpin glycosidases"/>
    <property type="match status" value="1"/>
</dbReference>
<feature type="domain" description="Bacterial alpha-L-rhamnosidase N-terminal" evidence="5">
    <location>
        <begin position="33"/>
        <end position="164"/>
    </location>
</feature>
<evidence type="ECO:0000313" key="9">
    <source>
        <dbReference type="Proteomes" id="UP001596283"/>
    </source>
</evidence>
<protein>
    <recommendedName>
        <fullName evidence="2">alpha-L-rhamnosidase</fullName>
        <ecNumber evidence="2">3.2.1.40</ecNumber>
    </recommendedName>
</protein>
<name>A0ABW1TLI3_9LACO</name>
<sequence>MAQELADAKWIRASENFGDICPVFSREFDSEDQVKSAILTITAMGTYYAELNDQDVSNYVLAPGWTSYQHRLQYQTYDVTGLLKRANRLQVTVGRGWFSSPMPGWMETPEKKERYNQPIGLIAALRVTFNDGQVQNIVTNSQWQCATGPTRFSEIYDGEVYDANAGGDLVGAAKEFNGYSGKLISQEGELIKEQERIRPRKVMTTSAGETLVDFGQEVTGYVEVNVDAERGSLIRFTHGEMLDKQGNFYNDNYRSAKAEVSYTCKQGEQVWHPHLTFFGFRYIKILNFPGTPTVDNFNAIAVYSNIKRTGQVETSNALLNQLIANVFWGQKDNFLDVPTDCPQRDERLGWTGDATAFIKAASYNFDVKRFFEKWLTDMRLEQRSDGAINDVVPDYLNDGDVSAAWGDAITIIPWQLYQTYGDVTDLKDNLNAMKKWIEFVRHSTTHQYLWFGGKHFGDWLGLDSPAGSYKGSTRDDFIASAYFIHSVGILIQAGHVLDENVVTYEDLYEKAVQEFRITFNSYQTQTECALAIAFGLTKDLQATTAQLVKFIQMAGNKMQTGFVGTPLLLHALSQGGRSDVAYTLLLRTDYPSWLYSVKQGATTLWEHWDGVDAKGNFWSDDMNSFNHYAYGAVIDWMYEVMGGITPLAPGFAKARIAPQTDSRLSWIQTSVATKYGVIKSQWKMSVEGCRYEITTPVETEVIMNQKKVTVNPGQYVFWENMTAADIEGNEL</sequence>
<evidence type="ECO:0000259" key="7">
    <source>
        <dbReference type="Pfam" id="PF17390"/>
    </source>
</evidence>
<dbReference type="Pfam" id="PF08531">
    <property type="entry name" value="Bac_rhamnosid_N"/>
    <property type="match status" value="1"/>
</dbReference>
<dbReference type="Gene3D" id="2.60.420.10">
    <property type="entry name" value="Maltose phosphorylase, domain 3"/>
    <property type="match status" value="1"/>
</dbReference>
<dbReference type="PANTHER" id="PTHR33307:SF6">
    <property type="entry name" value="ALPHA-RHAMNOSIDASE (EUROFUNG)-RELATED"/>
    <property type="match status" value="1"/>
</dbReference>
<organism evidence="8 9">
    <name type="scientific">Levilactobacillus fujinensis</name>
    <dbReference type="NCBI Taxonomy" id="2486024"/>
    <lineage>
        <taxon>Bacteria</taxon>
        <taxon>Bacillati</taxon>
        <taxon>Bacillota</taxon>
        <taxon>Bacilli</taxon>
        <taxon>Lactobacillales</taxon>
        <taxon>Lactobacillaceae</taxon>
        <taxon>Levilactobacillus</taxon>
    </lineage>
</organism>
<dbReference type="Pfam" id="PF17389">
    <property type="entry name" value="Bac_rhamnosid6H"/>
    <property type="match status" value="1"/>
</dbReference>
<dbReference type="PANTHER" id="PTHR33307">
    <property type="entry name" value="ALPHA-RHAMNOSIDASE (EUROFUNG)"/>
    <property type="match status" value="1"/>
</dbReference>
<comment type="caution">
    <text evidence="8">The sequence shown here is derived from an EMBL/GenBank/DDBJ whole genome shotgun (WGS) entry which is preliminary data.</text>
</comment>
<dbReference type="PIRSF" id="PIRSF010631">
    <property type="entry name" value="A-rhamnsds"/>
    <property type="match status" value="1"/>
</dbReference>
<dbReference type="EMBL" id="JBHSSI010000075">
    <property type="protein sequence ID" value="MFC6261668.1"/>
    <property type="molecule type" value="Genomic_DNA"/>
</dbReference>
<proteinExistence type="predicted"/>
<dbReference type="InterPro" id="IPR013737">
    <property type="entry name" value="Bac_rhamnosid_N"/>
</dbReference>
<gene>
    <name evidence="8" type="ORF">ACFP1C_12060</name>
</gene>
<dbReference type="EC" id="3.2.1.40" evidence="2"/>
<accession>A0ABW1TLI3</accession>
<feature type="domain" description="Alpha-L-rhamnosidase C-terminal" evidence="7">
    <location>
        <begin position="643"/>
        <end position="701"/>
    </location>
</feature>
<feature type="domain" description="Alpha-L-rhamnosidase concanavalin-like" evidence="4">
    <location>
        <begin position="205"/>
        <end position="303"/>
    </location>
</feature>
<dbReference type="InterPro" id="IPR012341">
    <property type="entry name" value="6hp_glycosidase-like_sf"/>
</dbReference>
<dbReference type="InterPro" id="IPR035396">
    <property type="entry name" value="Bac_rhamnosid6H"/>
</dbReference>
<dbReference type="Pfam" id="PF17390">
    <property type="entry name" value="Bac_rhamnosid_C"/>
    <property type="match status" value="1"/>
</dbReference>
<keyword evidence="9" id="KW-1185">Reference proteome</keyword>
<dbReference type="RefSeq" id="WP_125688590.1">
    <property type="nucleotide sequence ID" value="NZ_JBHSSI010000075.1"/>
</dbReference>
<evidence type="ECO:0000313" key="8">
    <source>
        <dbReference type="EMBL" id="MFC6261668.1"/>
    </source>
</evidence>
<reference evidence="9" key="1">
    <citation type="journal article" date="2019" name="Int. J. Syst. Evol. Microbiol.">
        <title>The Global Catalogue of Microorganisms (GCM) 10K type strain sequencing project: providing services to taxonomists for standard genome sequencing and annotation.</title>
        <authorList>
            <consortium name="The Broad Institute Genomics Platform"/>
            <consortium name="The Broad Institute Genome Sequencing Center for Infectious Disease"/>
            <person name="Wu L."/>
            <person name="Ma J."/>
        </authorList>
    </citation>
    <scope>NUCLEOTIDE SEQUENCE [LARGE SCALE GENOMIC DNA]</scope>
    <source>
        <strain evidence="9">CCM 8908</strain>
    </source>
</reference>
<evidence type="ECO:0000256" key="1">
    <source>
        <dbReference type="ARBA" id="ARBA00001445"/>
    </source>
</evidence>
<evidence type="ECO:0000259" key="5">
    <source>
        <dbReference type="Pfam" id="PF08531"/>
    </source>
</evidence>
<dbReference type="Proteomes" id="UP001596283">
    <property type="component" value="Unassembled WGS sequence"/>
</dbReference>
<dbReference type="Gene3D" id="1.50.10.10">
    <property type="match status" value="1"/>
</dbReference>
<evidence type="ECO:0000259" key="4">
    <source>
        <dbReference type="Pfam" id="PF05592"/>
    </source>
</evidence>
<evidence type="ECO:0000256" key="2">
    <source>
        <dbReference type="ARBA" id="ARBA00012652"/>
    </source>
</evidence>
<dbReference type="Gene3D" id="2.60.120.260">
    <property type="entry name" value="Galactose-binding domain-like"/>
    <property type="match status" value="2"/>
</dbReference>
<dbReference type="GO" id="GO:0016787">
    <property type="term" value="F:hydrolase activity"/>
    <property type="evidence" value="ECO:0007669"/>
    <property type="project" value="UniProtKB-KW"/>
</dbReference>
<dbReference type="InterPro" id="IPR016007">
    <property type="entry name" value="Alpha_rhamnosid"/>
</dbReference>
<dbReference type="InterPro" id="IPR035398">
    <property type="entry name" value="Bac_rhamnosid_C"/>
</dbReference>